<protein>
    <submittedName>
        <fullName evidence="3">Uncharacterized protein</fullName>
    </submittedName>
</protein>
<feature type="compositionally biased region" description="Basic and acidic residues" evidence="2">
    <location>
        <begin position="297"/>
        <end position="307"/>
    </location>
</feature>
<gene>
    <name evidence="3" type="ORF">BSTOLATCC_MIC20476</name>
</gene>
<accession>A0AAU9IT27</accession>
<organism evidence="3 4">
    <name type="scientific">Blepharisma stoltei</name>
    <dbReference type="NCBI Taxonomy" id="1481888"/>
    <lineage>
        <taxon>Eukaryota</taxon>
        <taxon>Sar</taxon>
        <taxon>Alveolata</taxon>
        <taxon>Ciliophora</taxon>
        <taxon>Postciliodesmatophora</taxon>
        <taxon>Heterotrichea</taxon>
        <taxon>Heterotrichida</taxon>
        <taxon>Blepharismidae</taxon>
        <taxon>Blepharisma</taxon>
    </lineage>
</organism>
<dbReference type="Proteomes" id="UP001162131">
    <property type="component" value="Unassembled WGS sequence"/>
</dbReference>
<feature type="compositionally biased region" description="Basic residues" evidence="2">
    <location>
        <begin position="287"/>
        <end position="296"/>
    </location>
</feature>
<dbReference type="AlphaFoldDB" id="A0AAU9IT27"/>
<keyword evidence="4" id="KW-1185">Reference proteome</keyword>
<dbReference type="EMBL" id="CAJZBQ010000020">
    <property type="protein sequence ID" value="CAG9317992.1"/>
    <property type="molecule type" value="Genomic_DNA"/>
</dbReference>
<feature type="region of interest" description="Disordered" evidence="2">
    <location>
        <begin position="277"/>
        <end position="307"/>
    </location>
</feature>
<evidence type="ECO:0000256" key="2">
    <source>
        <dbReference type="SAM" id="MobiDB-lite"/>
    </source>
</evidence>
<evidence type="ECO:0000313" key="3">
    <source>
        <dbReference type="EMBL" id="CAG9317992.1"/>
    </source>
</evidence>
<evidence type="ECO:0000256" key="1">
    <source>
        <dbReference type="SAM" id="Coils"/>
    </source>
</evidence>
<name>A0AAU9IT27_9CILI</name>
<feature type="coiled-coil region" evidence="1">
    <location>
        <begin position="361"/>
        <end position="395"/>
    </location>
</feature>
<sequence length="472" mass="54703">MGCSASNTNSLPHLKIDDSKISHWERELNFYDCKAEEMIECIESNQESEEFISEKSLCEILFFFKFPSNSFPHNSGRVSTFYQNLTQDDKISIKKLKILVILLSEDLLKVKARLFHHAMRWTTNKINEEQIEEFLEILSSLSINLVCLAQGKKPDQISMEKLADIEQKLIDGQKDFISSYKKQLLSQNIHISAREFINRTLKHPYLFTPTGIRAMINQCIKENIFLSTSTSNQYHLAATSDTTLTSTEKILNFMKRNAEKINRHDSDSWLNSSKLDNLSFHKDHPQKPHQFRRHHSEKSNKEAKTAENDIEILKEKLKKLQSENKELQAKAAIFQEESRLALKDIDNVQKYGTAIPNKACKQELEAKQEEFMLKLSQLQSKLQDLSLKNDKHMSMTAVRLSLIIYKSTLRSAFGKWKIKPIKIPAYISRPFKVETDDLTKDTITATTIVTKEMVQEIKSMVTKIVRKKRKVK</sequence>
<proteinExistence type="predicted"/>
<evidence type="ECO:0000313" key="4">
    <source>
        <dbReference type="Proteomes" id="UP001162131"/>
    </source>
</evidence>
<reference evidence="3" key="1">
    <citation type="submission" date="2021-09" db="EMBL/GenBank/DDBJ databases">
        <authorList>
            <consortium name="AG Swart"/>
            <person name="Singh M."/>
            <person name="Singh A."/>
            <person name="Seah K."/>
            <person name="Emmerich C."/>
        </authorList>
    </citation>
    <scope>NUCLEOTIDE SEQUENCE</scope>
    <source>
        <strain evidence="3">ATCC30299</strain>
    </source>
</reference>
<keyword evidence="1" id="KW-0175">Coiled coil</keyword>
<comment type="caution">
    <text evidence="3">The sequence shown here is derived from an EMBL/GenBank/DDBJ whole genome shotgun (WGS) entry which is preliminary data.</text>
</comment>